<dbReference type="Proteomes" id="UP000277671">
    <property type="component" value="Unassembled WGS sequence"/>
</dbReference>
<accession>A0A495JVQ4</accession>
<keyword evidence="2" id="KW-1185">Reference proteome</keyword>
<comment type="caution">
    <text evidence="1">The sequence shown here is derived from an EMBL/GenBank/DDBJ whole genome shotgun (WGS) entry which is preliminary data.</text>
</comment>
<name>A0A495JVQ4_9ACTN</name>
<sequence>MPGILRRLAAVPPLVTVGVVVAAGLAGNTDAQECFA</sequence>
<evidence type="ECO:0000313" key="1">
    <source>
        <dbReference type="EMBL" id="RKR92941.1"/>
    </source>
</evidence>
<protein>
    <submittedName>
        <fullName evidence="1">Uncharacterized protein</fullName>
    </submittedName>
</protein>
<organism evidence="1 2">
    <name type="scientific">Micromonospora pisi</name>
    <dbReference type="NCBI Taxonomy" id="589240"/>
    <lineage>
        <taxon>Bacteria</taxon>
        <taxon>Bacillati</taxon>
        <taxon>Actinomycetota</taxon>
        <taxon>Actinomycetes</taxon>
        <taxon>Micromonosporales</taxon>
        <taxon>Micromonosporaceae</taxon>
        <taxon>Micromonospora</taxon>
    </lineage>
</organism>
<gene>
    <name evidence="1" type="ORF">BDK92_7430</name>
</gene>
<dbReference type="EMBL" id="RBKT01000001">
    <property type="protein sequence ID" value="RKR92941.1"/>
    <property type="molecule type" value="Genomic_DNA"/>
</dbReference>
<reference evidence="1 2" key="1">
    <citation type="submission" date="2018-10" db="EMBL/GenBank/DDBJ databases">
        <title>Sequencing the genomes of 1000 actinobacteria strains.</title>
        <authorList>
            <person name="Klenk H.-P."/>
        </authorList>
    </citation>
    <scope>NUCLEOTIDE SEQUENCE [LARGE SCALE GENOMIC DNA]</scope>
    <source>
        <strain evidence="1 2">DSM 45175</strain>
    </source>
</reference>
<dbReference type="AlphaFoldDB" id="A0A495JVQ4"/>
<evidence type="ECO:0000313" key="2">
    <source>
        <dbReference type="Proteomes" id="UP000277671"/>
    </source>
</evidence>
<proteinExistence type="predicted"/>